<evidence type="ECO:0000256" key="1">
    <source>
        <dbReference type="ARBA" id="ARBA00022553"/>
    </source>
</evidence>
<keyword evidence="1 2" id="KW-0597">Phosphoprotein</keyword>
<comment type="caution">
    <text evidence="5">The sequence shown here is derived from an EMBL/GenBank/DDBJ whole genome shotgun (WGS) entry which is preliminary data.</text>
</comment>
<evidence type="ECO:0000313" key="5">
    <source>
        <dbReference type="EMBL" id="MVN87003.1"/>
    </source>
</evidence>
<dbReference type="PANTHER" id="PTHR44591">
    <property type="entry name" value="STRESS RESPONSE REGULATOR PROTEIN 1"/>
    <property type="match status" value="1"/>
</dbReference>
<evidence type="ECO:0000256" key="3">
    <source>
        <dbReference type="SAM" id="MobiDB-lite"/>
    </source>
</evidence>
<dbReference type="PANTHER" id="PTHR44591:SF3">
    <property type="entry name" value="RESPONSE REGULATORY DOMAIN-CONTAINING PROTEIN"/>
    <property type="match status" value="1"/>
</dbReference>
<dbReference type="Pfam" id="PF00072">
    <property type="entry name" value="Response_reg"/>
    <property type="match status" value="1"/>
</dbReference>
<reference evidence="5 6" key="1">
    <citation type="submission" date="2019-12" db="EMBL/GenBank/DDBJ databases">
        <title>Deinococcus sp. HMF7620 Genome sequencing and assembly.</title>
        <authorList>
            <person name="Kang H."/>
            <person name="Kim H."/>
            <person name="Joh K."/>
        </authorList>
    </citation>
    <scope>NUCLEOTIDE SEQUENCE [LARGE SCALE GENOMIC DNA]</scope>
    <source>
        <strain evidence="5 6">HMF7620</strain>
    </source>
</reference>
<accession>A0A7C9M8K2</accession>
<dbReference type="PROSITE" id="PS50110">
    <property type="entry name" value="RESPONSE_REGULATORY"/>
    <property type="match status" value="1"/>
</dbReference>
<dbReference type="SUPFAM" id="SSF52172">
    <property type="entry name" value="CheY-like"/>
    <property type="match status" value="1"/>
</dbReference>
<protein>
    <submittedName>
        <fullName evidence="5">Response regulator</fullName>
    </submittedName>
</protein>
<feature type="compositionally biased region" description="Pro residues" evidence="3">
    <location>
        <begin position="138"/>
        <end position="148"/>
    </location>
</feature>
<feature type="region of interest" description="Disordered" evidence="3">
    <location>
        <begin position="138"/>
        <end position="202"/>
    </location>
</feature>
<dbReference type="EMBL" id="WQLB01000010">
    <property type="protein sequence ID" value="MVN87003.1"/>
    <property type="molecule type" value="Genomic_DNA"/>
</dbReference>
<evidence type="ECO:0000256" key="2">
    <source>
        <dbReference type="PROSITE-ProRule" id="PRU00169"/>
    </source>
</evidence>
<dbReference type="SMART" id="SM00448">
    <property type="entry name" value="REC"/>
    <property type="match status" value="1"/>
</dbReference>
<evidence type="ECO:0000259" key="4">
    <source>
        <dbReference type="PROSITE" id="PS50110"/>
    </source>
</evidence>
<dbReference type="InterPro" id="IPR050595">
    <property type="entry name" value="Bact_response_regulator"/>
</dbReference>
<gene>
    <name evidence="5" type="ORF">GO986_09515</name>
</gene>
<feature type="modified residue" description="4-aspartylphosphate" evidence="2">
    <location>
        <position position="57"/>
    </location>
</feature>
<evidence type="ECO:0000313" key="6">
    <source>
        <dbReference type="Proteomes" id="UP000483286"/>
    </source>
</evidence>
<dbReference type="CDD" id="cd00156">
    <property type="entry name" value="REC"/>
    <property type="match status" value="1"/>
</dbReference>
<dbReference type="InterPro" id="IPR011006">
    <property type="entry name" value="CheY-like_superfamily"/>
</dbReference>
<feature type="compositionally biased region" description="Low complexity" evidence="3">
    <location>
        <begin position="182"/>
        <end position="191"/>
    </location>
</feature>
<dbReference type="Proteomes" id="UP000483286">
    <property type="component" value="Unassembled WGS sequence"/>
</dbReference>
<proteinExistence type="predicted"/>
<feature type="domain" description="Response regulatory" evidence="4">
    <location>
        <begin position="10"/>
        <end position="122"/>
    </location>
</feature>
<feature type="compositionally biased region" description="Low complexity" evidence="3">
    <location>
        <begin position="156"/>
        <end position="172"/>
    </location>
</feature>
<dbReference type="AlphaFoldDB" id="A0A7C9M8K2"/>
<dbReference type="Gene3D" id="3.40.50.2300">
    <property type="match status" value="1"/>
</dbReference>
<organism evidence="5 6">
    <name type="scientific">Deinococcus arboris</name>
    <dbReference type="NCBI Taxonomy" id="2682977"/>
    <lineage>
        <taxon>Bacteria</taxon>
        <taxon>Thermotogati</taxon>
        <taxon>Deinococcota</taxon>
        <taxon>Deinococci</taxon>
        <taxon>Deinococcales</taxon>
        <taxon>Deinococcaceae</taxon>
        <taxon>Deinococcus</taxon>
    </lineage>
</organism>
<dbReference type="GO" id="GO:0000160">
    <property type="term" value="P:phosphorelay signal transduction system"/>
    <property type="evidence" value="ECO:0007669"/>
    <property type="project" value="InterPro"/>
</dbReference>
<keyword evidence="6" id="KW-1185">Reference proteome</keyword>
<dbReference type="RefSeq" id="WP_157459057.1">
    <property type="nucleotide sequence ID" value="NZ_WQLB01000010.1"/>
</dbReference>
<sequence>MTAAAPHPPSILIVDDSPGLLHTMESMLRPHLPVTLADSGSAALERLTPDTALVLTDVRMPGMSGVELAQRLRRTHPDLPVVFMSGIVEDELRAQARALGVLDVLRKPLRAERLFPALQEWLAGQLILPDPKVKVAPVPPPSPAPAPRLGPIRVTPEAPQGQAAPVPAEPAAVPAPPEPEEAPASQPLAAPTSTQRQEAASRLQAAEQAQAYIAGLSVLPGVSAAGAFDSSGAALSVTTEIGAEVGAYLRFLMTAAQTLTHHLAQPLPIKALQVEFQEQVLVVCPVPGGVVAALVRDTPSASGVKAWLRHRLN</sequence>
<name>A0A7C9M8K2_9DEIO</name>
<dbReference type="InterPro" id="IPR001789">
    <property type="entry name" value="Sig_transdc_resp-reg_receiver"/>
</dbReference>